<dbReference type="InterPro" id="IPR010064">
    <property type="entry name" value="HK97-gp10_tail"/>
</dbReference>
<evidence type="ECO:0000313" key="2">
    <source>
        <dbReference type="Proteomes" id="UP000658320"/>
    </source>
</evidence>
<dbReference type="Pfam" id="PF04883">
    <property type="entry name" value="HK97-gp10_like"/>
    <property type="match status" value="1"/>
</dbReference>
<protein>
    <recommendedName>
        <fullName evidence="3">HK97 gp10 family phage protein</fullName>
    </recommendedName>
</protein>
<reference evidence="1" key="2">
    <citation type="submission" date="2020-09" db="EMBL/GenBank/DDBJ databases">
        <authorList>
            <person name="Sun Q."/>
            <person name="Ohkuma M."/>
        </authorList>
    </citation>
    <scope>NUCLEOTIDE SEQUENCE</scope>
    <source>
        <strain evidence="1">JCM 4346</strain>
    </source>
</reference>
<name>A0A918CH89_9ACTN</name>
<evidence type="ECO:0008006" key="3">
    <source>
        <dbReference type="Google" id="ProtNLM"/>
    </source>
</evidence>
<dbReference type="NCBIfam" id="TIGR01725">
    <property type="entry name" value="phge_HK97_gp10"/>
    <property type="match status" value="1"/>
</dbReference>
<proteinExistence type="predicted"/>
<organism evidence="1 2">
    <name type="scientific">Streptomyces aurantiogriseus</name>
    <dbReference type="NCBI Taxonomy" id="66870"/>
    <lineage>
        <taxon>Bacteria</taxon>
        <taxon>Bacillati</taxon>
        <taxon>Actinomycetota</taxon>
        <taxon>Actinomycetes</taxon>
        <taxon>Kitasatosporales</taxon>
        <taxon>Streptomycetaceae</taxon>
        <taxon>Streptomyces</taxon>
    </lineage>
</organism>
<reference evidence="1" key="1">
    <citation type="journal article" date="2014" name="Int. J. Syst. Evol. Microbiol.">
        <title>Complete genome sequence of Corynebacterium casei LMG S-19264T (=DSM 44701T), isolated from a smear-ripened cheese.</title>
        <authorList>
            <consortium name="US DOE Joint Genome Institute (JGI-PGF)"/>
            <person name="Walter F."/>
            <person name="Albersmeier A."/>
            <person name="Kalinowski J."/>
            <person name="Ruckert C."/>
        </authorList>
    </citation>
    <scope>NUCLEOTIDE SEQUENCE</scope>
    <source>
        <strain evidence="1">JCM 4346</strain>
    </source>
</reference>
<evidence type="ECO:0000313" key="1">
    <source>
        <dbReference type="EMBL" id="GGR24159.1"/>
    </source>
</evidence>
<dbReference type="EMBL" id="BMSX01000010">
    <property type="protein sequence ID" value="GGR24159.1"/>
    <property type="molecule type" value="Genomic_DNA"/>
</dbReference>
<accession>A0A918CH89</accession>
<keyword evidence="2" id="KW-1185">Reference proteome</keyword>
<dbReference type="AlphaFoldDB" id="A0A918CH89"/>
<dbReference type="RefSeq" id="WP_189939402.1">
    <property type="nucleotide sequence ID" value="NZ_BMSX01000010.1"/>
</dbReference>
<comment type="caution">
    <text evidence="1">The sequence shown here is derived from an EMBL/GenBank/DDBJ whole genome shotgun (WGS) entry which is preliminary data.</text>
</comment>
<sequence length="101" mass="11080">MDGITSIQIDQAAIKALTRHETVQQAVQDTAERGRDFARSIAPVDTGRYRDSIEVREDGDGAEIVSDVDYAAHLEYGTRHMEGQHIFGRTLDSMVKSGGTS</sequence>
<gene>
    <name evidence="1" type="ORF">GCM10010251_45290</name>
</gene>
<dbReference type="Proteomes" id="UP000658320">
    <property type="component" value="Unassembled WGS sequence"/>
</dbReference>